<dbReference type="InterPro" id="IPR029058">
    <property type="entry name" value="AB_hydrolase_fold"/>
</dbReference>
<dbReference type="PROSITE" id="PS00122">
    <property type="entry name" value="CARBOXYLESTERASE_B_1"/>
    <property type="match status" value="1"/>
</dbReference>
<dbReference type="Gene3D" id="3.40.50.1820">
    <property type="entry name" value="alpha/beta hydrolase"/>
    <property type="match status" value="1"/>
</dbReference>
<dbReference type="EMBL" id="VRSV01000001">
    <property type="protein sequence ID" value="TXK12650.1"/>
    <property type="molecule type" value="Genomic_DNA"/>
</dbReference>
<dbReference type="InterPro" id="IPR050309">
    <property type="entry name" value="Type-B_Carboxylest/Lipase"/>
</dbReference>
<name>A0A5C8I3H5_9MICO</name>
<comment type="similarity">
    <text evidence="1 3">Belongs to the type-B carboxylesterase/lipase family.</text>
</comment>
<feature type="domain" description="Carboxylesterase type B" evidence="4">
    <location>
        <begin position="10"/>
        <end position="508"/>
    </location>
</feature>
<dbReference type="GO" id="GO:0016787">
    <property type="term" value="F:hydrolase activity"/>
    <property type="evidence" value="ECO:0007669"/>
    <property type="project" value="UniProtKB-KW"/>
</dbReference>
<keyword evidence="2 3" id="KW-0378">Hydrolase</keyword>
<organism evidence="5 6">
    <name type="scientific">Microbacterium hatanonis</name>
    <dbReference type="NCBI Taxonomy" id="404366"/>
    <lineage>
        <taxon>Bacteria</taxon>
        <taxon>Bacillati</taxon>
        <taxon>Actinomycetota</taxon>
        <taxon>Actinomycetes</taxon>
        <taxon>Micrococcales</taxon>
        <taxon>Microbacteriaceae</taxon>
        <taxon>Microbacterium</taxon>
    </lineage>
</organism>
<dbReference type="PROSITE" id="PS00941">
    <property type="entry name" value="CARBOXYLESTERASE_B_2"/>
    <property type="match status" value="1"/>
</dbReference>
<dbReference type="AlphaFoldDB" id="A0A5C8I3H5"/>
<gene>
    <name evidence="5" type="ORF">FVP77_04095</name>
</gene>
<dbReference type="Proteomes" id="UP000321034">
    <property type="component" value="Unassembled WGS sequence"/>
</dbReference>
<dbReference type="RefSeq" id="WP_147893362.1">
    <property type="nucleotide sequence ID" value="NZ_BAAANR010000001.1"/>
</dbReference>
<dbReference type="PANTHER" id="PTHR11559">
    <property type="entry name" value="CARBOXYLESTERASE"/>
    <property type="match status" value="1"/>
</dbReference>
<evidence type="ECO:0000256" key="3">
    <source>
        <dbReference type="RuleBase" id="RU361235"/>
    </source>
</evidence>
<dbReference type="InterPro" id="IPR019819">
    <property type="entry name" value="Carboxylesterase_B_CS"/>
</dbReference>
<evidence type="ECO:0000313" key="5">
    <source>
        <dbReference type="EMBL" id="TXK12650.1"/>
    </source>
</evidence>
<dbReference type="OrthoDB" id="3199405at2"/>
<comment type="caution">
    <text evidence="5">The sequence shown here is derived from an EMBL/GenBank/DDBJ whole genome shotgun (WGS) entry which is preliminary data.</text>
</comment>
<proteinExistence type="inferred from homology"/>
<evidence type="ECO:0000256" key="1">
    <source>
        <dbReference type="ARBA" id="ARBA00005964"/>
    </source>
</evidence>
<dbReference type="InterPro" id="IPR019826">
    <property type="entry name" value="Carboxylesterase_B_AS"/>
</dbReference>
<dbReference type="SUPFAM" id="SSF53474">
    <property type="entry name" value="alpha/beta-Hydrolases"/>
    <property type="match status" value="1"/>
</dbReference>
<evidence type="ECO:0000256" key="2">
    <source>
        <dbReference type="ARBA" id="ARBA00022801"/>
    </source>
</evidence>
<evidence type="ECO:0000259" key="4">
    <source>
        <dbReference type="Pfam" id="PF00135"/>
    </source>
</evidence>
<reference evidence="5 6" key="1">
    <citation type="submission" date="2019-08" db="EMBL/GenBank/DDBJ databases">
        <authorList>
            <person name="Dong K."/>
        </authorList>
    </citation>
    <scope>NUCLEOTIDE SEQUENCE [LARGE SCALE GENOMIC DNA]</scope>
    <source>
        <strain evidence="5 6">JCM14558</strain>
    </source>
</reference>
<evidence type="ECO:0000313" key="6">
    <source>
        <dbReference type="Proteomes" id="UP000321034"/>
    </source>
</evidence>
<dbReference type="Pfam" id="PF00135">
    <property type="entry name" value="COesterase"/>
    <property type="match status" value="1"/>
</dbReference>
<accession>A0A5C8I3H5</accession>
<sequence length="515" mass="56189">MRRAAPRARDVRVTGGFVRGVREGDSIAWRGIPYADAPIGPLRFRSPRPVRPWAGMRDASTFGPVATQLQNGQFAGVAPGIPQGEDCLTINVVSPAEPTVRRMPVMVFIHGGGYSAGSSRDFSGEGRSFVRTGEVLYVSFSYRLGALGYLDFSRYSSRYRRIDSNLGLRDQVAALRWVHRNIAAFGGDPGNVTVFGESAGGNAITTLMTIPSAGGLFARAIAQSSPANAAYDRALAAAWAADFVDALRRSEHDERPRPLTTEETVALLTTTTATALVTAALAVQACTPQSYPGTFCFAPVIDGRLLPQHPLHAFRTGHAHRVPLIIGTNDREGSVFRGRIDILPRSTSRVEALFAAAPSAARAGMGDAYPGLRSGRSTADFAGDYAFWYPSVKVADYHSRFARVHSYRFDVAPRLLRWAGLDATHGLEMYALFDQADAPFARMITAFGGRKPFTDAGDRMRDAWLHFATRGTAPDVWPPYDEVTRFTRIFAESDRVEGDPRSNRRAAWEAFLPLI</sequence>
<protein>
    <recommendedName>
        <fullName evidence="3">Carboxylic ester hydrolase</fullName>
        <ecNumber evidence="3">3.1.1.-</ecNumber>
    </recommendedName>
</protein>
<dbReference type="InterPro" id="IPR002018">
    <property type="entry name" value="CarbesteraseB"/>
</dbReference>
<dbReference type="EC" id="3.1.1.-" evidence="3"/>
<keyword evidence="6" id="KW-1185">Reference proteome</keyword>